<dbReference type="GO" id="GO:0035925">
    <property type="term" value="F:mRNA 3'-UTR AU-rich region binding"/>
    <property type="evidence" value="ECO:0007669"/>
    <property type="project" value="TreeGrafter"/>
</dbReference>
<dbReference type="CDD" id="cd05286">
    <property type="entry name" value="QOR2"/>
    <property type="match status" value="1"/>
</dbReference>
<comment type="caution">
    <text evidence="4">The sequence shown here is derived from an EMBL/GenBank/DDBJ whole genome shotgun (WGS) entry which is preliminary data.</text>
</comment>
<dbReference type="NCBIfam" id="NF008024">
    <property type="entry name" value="PRK10754.1"/>
    <property type="match status" value="1"/>
</dbReference>
<dbReference type="RefSeq" id="WP_261617684.1">
    <property type="nucleotide sequence ID" value="NZ_JALIDZ010000010.1"/>
</dbReference>
<evidence type="ECO:0000256" key="2">
    <source>
        <dbReference type="ARBA" id="ARBA00023002"/>
    </source>
</evidence>
<dbReference type="FunFam" id="3.40.50.720:FF:000053">
    <property type="entry name" value="Quinone oxidoreductase 1"/>
    <property type="match status" value="1"/>
</dbReference>
<accession>A0AAW5R5Z4</accession>
<protein>
    <submittedName>
        <fullName evidence="4">Quinone oxidoreductase</fullName>
    </submittedName>
</protein>
<keyword evidence="5" id="KW-1185">Reference proteome</keyword>
<dbReference type="Gene3D" id="3.90.180.10">
    <property type="entry name" value="Medium-chain alcohol dehydrogenases, catalytic domain"/>
    <property type="match status" value="1"/>
</dbReference>
<evidence type="ECO:0000313" key="5">
    <source>
        <dbReference type="Proteomes" id="UP001320898"/>
    </source>
</evidence>
<dbReference type="InterPro" id="IPR036291">
    <property type="entry name" value="NAD(P)-bd_dom_sf"/>
</dbReference>
<gene>
    <name evidence="4" type="ORF">MUB46_19730</name>
</gene>
<proteinExistence type="predicted"/>
<keyword evidence="1" id="KW-0521">NADP</keyword>
<dbReference type="InterPro" id="IPR013149">
    <property type="entry name" value="ADH-like_C"/>
</dbReference>
<dbReference type="SUPFAM" id="SSF51735">
    <property type="entry name" value="NAD(P)-binding Rossmann-fold domains"/>
    <property type="match status" value="1"/>
</dbReference>
<dbReference type="Pfam" id="PF00107">
    <property type="entry name" value="ADH_zinc_N"/>
    <property type="match status" value="1"/>
</dbReference>
<dbReference type="Pfam" id="PF08240">
    <property type="entry name" value="ADH_N"/>
    <property type="match status" value="1"/>
</dbReference>
<evidence type="ECO:0000313" key="4">
    <source>
        <dbReference type="EMBL" id="MCT8974101.1"/>
    </source>
</evidence>
<evidence type="ECO:0000259" key="3">
    <source>
        <dbReference type="SMART" id="SM00829"/>
    </source>
</evidence>
<dbReference type="SMART" id="SM00829">
    <property type="entry name" value="PKS_ER"/>
    <property type="match status" value="1"/>
</dbReference>
<dbReference type="InterPro" id="IPR011032">
    <property type="entry name" value="GroES-like_sf"/>
</dbReference>
<dbReference type="PANTHER" id="PTHR48106">
    <property type="entry name" value="QUINONE OXIDOREDUCTASE PIG3-RELATED"/>
    <property type="match status" value="1"/>
</dbReference>
<dbReference type="Proteomes" id="UP001320898">
    <property type="component" value="Unassembled WGS sequence"/>
</dbReference>
<organism evidence="4 5">
    <name type="scientific">Microbaculum marinisediminis</name>
    <dbReference type="NCBI Taxonomy" id="2931392"/>
    <lineage>
        <taxon>Bacteria</taxon>
        <taxon>Pseudomonadati</taxon>
        <taxon>Pseudomonadota</taxon>
        <taxon>Alphaproteobacteria</taxon>
        <taxon>Hyphomicrobiales</taxon>
        <taxon>Tepidamorphaceae</taxon>
        <taxon>Microbaculum</taxon>
    </lineage>
</organism>
<dbReference type="InterPro" id="IPR020843">
    <property type="entry name" value="ER"/>
</dbReference>
<feature type="domain" description="Enoyl reductase (ER)" evidence="3">
    <location>
        <begin position="11"/>
        <end position="322"/>
    </location>
</feature>
<keyword evidence="2" id="KW-0560">Oxidoreductase</keyword>
<dbReference type="PANTHER" id="PTHR48106:SF13">
    <property type="entry name" value="QUINONE OXIDOREDUCTASE-RELATED"/>
    <property type="match status" value="1"/>
</dbReference>
<dbReference type="InterPro" id="IPR013154">
    <property type="entry name" value="ADH-like_N"/>
</dbReference>
<sequence>MVQAIRIEACGGPEVMKWTEVEQPKPGPGEALVRHKAVGLNFIDVYFRTGLYKAPSMPLIPGSEGAGDVIAVGEGVTEVAVGDRVAYATTVGAYAEERVIAADRLVKVPDGISYETAAAMMLKGMTARYLLRRTFRVEAGQTILFHAAAGGVGLIACQWANHLGATVIGTVGSEEKAALAKAHGAHHTINYRTENFVDRVKEITNGEGVEVVYDSVGKDTFPGSLDCLKPLGMWALFGQSSGTVPPLDLGILAQKGSLFATRPTLFTYVAKRDDLVATANELFDVVKSGVAKIEINQTYALKDAEQAHRDLEGRKTTGTTVLIP</sequence>
<dbReference type="GO" id="GO:0070402">
    <property type="term" value="F:NADPH binding"/>
    <property type="evidence" value="ECO:0007669"/>
    <property type="project" value="TreeGrafter"/>
</dbReference>
<reference evidence="4 5" key="1">
    <citation type="submission" date="2022-04" db="EMBL/GenBank/DDBJ databases">
        <authorList>
            <person name="Ye Y.-Q."/>
            <person name="Du Z.-J."/>
        </authorList>
    </citation>
    <scope>NUCLEOTIDE SEQUENCE [LARGE SCALE GENOMIC DNA]</scope>
    <source>
        <strain evidence="4 5">A6E488</strain>
    </source>
</reference>
<dbReference type="AlphaFoldDB" id="A0AAW5R5Z4"/>
<dbReference type="GO" id="GO:0005829">
    <property type="term" value="C:cytosol"/>
    <property type="evidence" value="ECO:0007669"/>
    <property type="project" value="TreeGrafter"/>
</dbReference>
<dbReference type="InterPro" id="IPR047618">
    <property type="entry name" value="QOR-like"/>
</dbReference>
<dbReference type="SUPFAM" id="SSF50129">
    <property type="entry name" value="GroES-like"/>
    <property type="match status" value="1"/>
</dbReference>
<dbReference type="GO" id="GO:0003960">
    <property type="term" value="F:quinone reductase (NADPH) activity"/>
    <property type="evidence" value="ECO:0007669"/>
    <property type="project" value="InterPro"/>
</dbReference>
<name>A0AAW5R5Z4_9HYPH</name>
<dbReference type="EMBL" id="JALIDZ010000010">
    <property type="protein sequence ID" value="MCT8974101.1"/>
    <property type="molecule type" value="Genomic_DNA"/>
</dbReference>
<dbReference type="Gene3D" id="3.40.50.720">
    <property type="entry name" value="NAD(P)-binding Rossmann-like Domain"/>
    <property type="match status" value="1"/>
</dbReference>
<evidence type="ECO:0000256" key="1">
    <source>
        <dbReference type="ARBA" id="ARBA00022857"/>
    </source>
</evidence>